<dbReference type="Proteomes" id="UP001157502">
    <property type="component" value="Chromosome 32"/>
</dbReference>
<protein>
    <submittedName>
        <fullName evidence="1">Uncharacterized protein</fullName>
    </submittedName>
</protein>
<gene>
    <name evidence="1" type="ORF">DPEC_G00331170</name>
</gene>
<dbReference type="EMBL" id="CM055759">
    <property type="protein sequence ID" value="KAJ7987879.1"/>
    <property type="molecule type" value="Genomic_DNA"/>
</dbReference>
<accession>A0ACC2F955</accession>
<evidence type="ECO:0000313" key="2">
    <source>
        <dbReference type="Proteomes" id="UP001157502"/>
    </source>
</evidence>
<name>A0ACC2F955_DALPE</name>
<comment type="caution">
    <text evidence="1">The sequence shown here is derived from an EMBL/GenBank/DDBJ whole genome shotgun (WGS) entry which is preliminary data.</text>
</comment>
<evidence type="ECO:0000313" key="1">
    <source>
        <dbReference type="EMBL" id="KAJ7987879.1"/>
    </source>
</evidence>
<proteinExistence type="predicted"/>
<organism evidence="1 2">
    <name type="scientific">Dallia pectoralis</name>
    <name type="common">Alaska blackfish</name>
    <dbReference type="NCBI Taxonomy" id="75939"/>
    <lineage>
        <taxon>Eukaryota</taxon>
        <taxon>Metazoa</taxon>
        <taxon>Chordata</taxon>
        <taxon>Craniata</taxon>
        <taxon>Vertebrata</taxon>
        <taxon>Euteleostomi</taxon>
        <taxon>Actinopterygii</taxon>
        <taxon>Neopterygii</taxon>
        <taxon>Teleostei</taxon>
        <taxon>Protacanthopterygii</taxon>
        <taxon>Esociformes</taxon>
        <taxon>Umbridae</taxon>
        <taxon>Dallia</taxon>
    </lineage>
</organism>
<sequence>MNLLLKISFTFLLLYTVESLQCYTCMSEDCSEPMLKTCSSGDICSTTTNLWGPSATRVSKECSRIEESCVVLDTTSILSVSSGYSQNTNMAYCCKTDGCNLKTLSVLSDQPNSLQCYTCNSRNDKVCNTTLKCIGVQDHCFNFKGPTLDGRTDEENVPGLGCVSADLCSWFETHHLTKNFKC</sequence>
<reference evidence="1" key="1">
    <citation type="submission" date="2021-05" db="EMBL/GenBank/DDBJ databases">
        <authorList>
            <person name="Pan Q."/>
            <person name="Jouanno E."/>
            <person name="Zahm M."/>
            <person name="Klopp C."/>
            <person name="Cabau C."/>
            <person name="Louis A."/>
            <person name="Berthelot C."/>
            <person name="Parey E."/>
            <person name="Roest Crollius H."/>
            <person name="Montfort J."/>
            <person name="Robinson-Rechavi M."/>
            <person name="Bouchez O."/>
            <person name="Lampietro C."/>
            <person name="Lopez Roques C."/>
            <person name="Donnadieu C."/>
            <person name="Postlethwait J."/>
            <person name="Bobe J."/>
            <person name="Dillon D."/>
            <person name="Chandos A."/>
            <person name="von Hippel F."/>
            <person name="Guiguen Y."/>
        </authorList>
    </citation>
    <scope>NUCLEOTIDE SEQUENCE</scope>
    <source>
        <strain evidence="1">YG-Jan2019</strain>
    </source>
</reference>
<keyword evidence="2" id="KW-1185">Reference proteome</keyword>